<proteinExistence type="predicted"/>
<protein>
    <submittedName>
        <fullName evidence="2">C-type cytochrome biogenesis protein CcmI</fullName>
    </submittedName>
</protein>
<accession>A0ABS6H4J4</accession>
<dbReference type="EMBL" id="JAERQM010000001">
    <property type="protein sequence ID" value="MBU8542938.1"/>
    <property type="molecule type" value="Genomic_DNA"/>
</dbReference>
<dbReference type="Proteomes" id="UP000689967">
    <property type="component" value="Unassembled WGS sequence"/>
</dbReference>
<evidence type="ECO:0000313" key="3">
    <source>
        <dbReference type="Proteomes" id="UP000689967"/>
    </source>
</evidence>
<keyword evidence="3" id="KW-1185">Reference proteome</keyword>
<dbReference type="NCBIfam" id="TIGR03142">
    <property type="entry name" value="cytochro_ccmI"/>
    <property type="match status" value="1"/>
</dbReference>
<comment type="caution">
    <text evidence="2">The sequence shown here is derived from an EMBL/GenBank/DDBJ whole genome shotgun (WGS) entry which is preliminary data.</text>
</comment>
<evidence type="ECO:0000313" key="2">
    <source>
        <dbReference type="EMBL" id="MBU8542938.1"/>
    </source>
</evidence>
<evidence type="ECO:0000256" key="1">
    <source>
        <dbReference type="SAM" id="Phobius"/>
    </source>
</evidence>
<keyword evidence="1" id="KW-0472">Membrane</keyword>
<feature type="transmembrane region" description="Helical" evidence="1">
    <location>
        <begin position="89"/>
        <end position="108"/>
    </location>
</feature>
<name>A0ABS6H4J4_9PROT</name>
<sequence>MIWLLLGGLAVLALAPLAYALIRPARLRGRAEADLALYQSQLAELAREAESGRLDPTQYQAAKLEVQRRILAAPGATDASDVRPGRTPALLAALVFLLPAAALGLYLVRGTPDMPAVPFVERQRMMEAEDRMLETLRSRVAALDPASDVGRQGRILLGNAERSRGRLAEAAAAYRTALEARFDGELAGDLAELEIERGETEAAAALIARALGSSPQEPRLRFLSGLAEARAGRAENARRIWQALLAEAPPEAPWRRVVEGQLQTLP</sequence>
<reference evidence="2 3" key="1">
    <citation type="submission" date="2021-01" db="EMBL/GenBank/DDBJ databases">
        <title>Roseomonas sp. nov, a bacterium isolated from an oil production mixture in Yumen Oilfield.</title>
        <authorList>
            <person name="Wu D."/>
        </authorList>
    </citation>
    <scope>NUCLEOTIDE SEQUENCE [LARGE SCALE GENOMIC DNA]</scope>
    <source>
        <strain evidence="2 3">ROY-5-3</strain>
    </source>
</reference>
<organism evidence="2 3">
    <name type="scientific">Falsiroseomonas oleicola</name>
    <dbReference type="NCBI Taxonomy" id="2801474"/>
    <lineage>
        <taxon>Bacteria</taxon>
        <taxon>Pseudomonadati</taxon>
        <taxon>Pseudomonadota</taxon>
        <taxon>Alphaproteobacteria</taxon>
        <taxon>Acetobacterales</taxon>
        <taxon>Roseomonadaceae</taxon>
        <taxon>Falsiroseomonas</taxon>
    </lineage>
</organism>
<gene>
    <name evidence="2" type="primary">ccmI</name>
    <name evidence="2" type="ORF">JJQ90_04440</name>
</gene>
<keyword evidence="1" id="KW-1133">Transmembrane helix</keyword>
<dbReference type="InterPro" id="IPR017560">
    <property type="entry name" value="Cyt_c_biogenesis_CcmI"/>
</dbReference>
<dbReference type="RefSeq" id="WP_216873224.1">
    <property type="nucleotide sequence ID" value="NZ_JAERQM010000001.1"/>
</dbReference>
<keyword evidence="1" id="KW-0812">Transmembrane</keyword>